<proteinExistence type="inferred from homology"/>
<accession>A0ABN7VLJ6</accession>
<evidence type="ECO:0000256" key="3">
    <source>
        <dbReference type="ARBA" id="ARBA00024947"/>
    </source>
</evidence>
<dbReference type="Gene3D" id="3.30.530.20">
    <property type="match status" value="1"/>
</dbReference>
<comment type="function">
    <text evidence="3">Required for the function of coenzyme Q in the respiratory chain. May serve as a chaperone or may be involved in the transport of Q6 from its site of synthesis to the catalytic sites of the respiratory complexes.</text>
</comment>
<organism evidence="5 6">
    <name type="scientific">Gigaspora margarita</name>
    <dbReference type="NCBI Taxonomy" id="4874"/>
    <lineage>
        <taxon>Eukaryota</taxon>
        <taxon>Fungi</taxon>
        <taxon>Fungi incertae sedis</taxon>
        <taxon>Mucoromycota</taxon>
        <taxon>Glomeromycotina</taxon>
        <taxon>Glomeromycetes</taxon>
        <taxon>Diversisporales</taxon>
        <taxon>Gigasporaceae</taxon>
        <taxon>Gigaspora</taxon>
    </lineage>
</organism>
<reference evidence="5 6" key="1">
    <citation type="submission" date="2021-06" db="EMBL/GenBank/DDBJ databases">
        <authorList>
            <person name="Kallberg Y."/>
            <person name="Tangrot J."/>
            <person name="Rosling A."/>
        </authorList>
    </citation>
    <scope>NUCLEOTIDE SEQUENCE [LARGE SCALE GENOMIC DNA]</scope>
    <source>
        <strain evidence="5 6">120-4 pot B 10/14</strain>
    </source>
</reference>
<dbReference type="InterPro" id="IPR044996">
    <property type="entry name" value="COQ10-like"/>
</dbReference>
<gene>
    <name evidence="5" type="ORF">GMARGA_LOCUS20050</name>
</gene>
<name>A0ABN7VLJ6_GIGMA</name>
<feature type="domain" description="Coenzyme Q-binding protein COQ10 START" evidence="4">
    <location>
        <begin position="91"/>
        <end position="223"/>
    </location>
</feature>
<dbReference type="PANTHER" id="PTHR12901:SF10">
    <property type="entry name" value="COENZYME Q-BINDING PROTEIN COQ10, MITOCHONDRIAL"/>
    <property type="match status" value="1"/>
</dbReference>
<dbReference type="SUPFAM" id="SSF55961">
    <property type="entry name" value="Bet v1-like"/>
    <property type="match status" value="1"/>
</dbReference>
<evidence type="ECO:0000313" key="6">
    <source>
        <dbReference type="Proteomes" id="UP000789901"/>
    </source>
</evidence>
<comment type="caution">
    <text evidence="5">The sequence shown here is derived from an EMBL/GenBank/DDBJ whole genome shotgun (WGS) entry which is preliminary data.</text>
</comment>
<protein>
    <submittedName>
        <fullName evidence="5">29714_t:CDS:1</fullName>
    </submittedName>
</protein>
<comment type="similarity">
    <text evidence="1">Belongs to the COQ10 family.</text>
</comment>
<dbReference type="InterPro" id="IPR023393">
    <property type="entry name" value="START-like_dom_sf"/>
</dbReference>
<evidence type="ECO:0000256" key="2">
    <source>
        <dbReference type="ARBA" id="ARBA00011814"/>
    </source>
</evidence>
<dbReference type="CDD" id="cd07813">
    <property type="entry name" value="COQ10p_like"/>
    <property type="match status" value="1"/>
</dbReference>
<evidence type="ECO:0000256" key="1">
    <source>
        <dbReference type="ARBA" id="ARBA00006885"/>
    </source>
</evidence>
<dbReference type="PANTHER" id="PTHR12901">
    <property type="entry name" value="SPERM PROTEIN HOMOLOG"/>
    <property type="match status" value="1"/>
</dbReference>
<dbReference type="InterPro" id="IPR005031">
    <property type="entry name" value="COQ10_START"/>
</dbReference>
<dbReference type="EMBL" id="CAJVQB010017250">
    <property type="protein sequence ID" value="CAG8783404.1"/>
    <property type="molecule type" value="Genomic_DNA"/>
</dbReference>
<evidence type="ECO:0000259" key="4">
    <source>
        <dbReference type="Pfam" id="PF03364"/>
    </source>
</evidence>
<keyword evidence="6" id="KW-1185">Reference proteome</keyword>
<dbReference type="Proteomes" id="UP000789901">
    <property type="component" value="Unassembled WGS sequence"/>
</dbReference>
<comment type="subunit">
    <text evidence="2">Interacts with coenzyme Q.</text>
</comment>
<dbReference type="Pfam" id="PF03364">
    <property type="entry name" value="Polyketide_cyc"/>
    <property type="match status" value="1"/>
</dbReference>
<sequence>MFKRPFKKISNIFRSSLKTPPSINFKRFFSPVTNIPRPFSPPPPSIRQQRNFFGFDALSSRRSYNGHKVLGFVSDEINGLIIKHKGVGVLYTQKQLYDVVSNIDDYHLFIPFCTNSEVLKTQYIDRRTKILTAALGVGFQGFSETYVSEVTCERPCFVQAIASSDALFKHLVTTWRFTPHEEFPSTHCNLDFNLDFEFASSIHAQVANVFFDQVNELIVTAFEERCNQVYGPPINLQDIDDE</sequence>
<evidence type="ECO:0000313" key="5">
    <source>
        <dbReference type="EMBL" id="CAG8783404.1"/>
    </source>
</evidence>